<evidence type="ECO:0000313" key="2">
    <source>
        <dbReference type="EMBL" id="JAS34732.1"/>
    </source>
</evidence>
<proteinExistence type="predicted"/>
<sequence length="199" mass="23085">MQRNLLQTGFFAEIEKSLEDQTTLEDNWKAMESCVKLGLTRSIGLSNYNSQQIERILKVAQIKPVTNQVECHPYLNQKELISFCKEREIILTAYAPLCSPSKSWSQDKPKLLEDPRLLKLSERHGKSTAQIVLRYLYQLGTVPIPKSSNEKRLKENINIFDFNLSSEDMKILDSLNENTREFLFLGAKKHKEYPFTIPF</sequence>
<name>A0A1B6E9W6_9HEMI</name>
<dbReference type="GO" id="GO:0016491">
    <property type="term" value="F:oxidoreductase activity"/>
    <property type="evidence" value="ECO:0007669"/>
    <property type="project" value="InterPro"/>
</dbReference>
<dbReference type="EMBL" id="GEDC01002566">
    <property type="protein sequence ID" value="JAS34732.1"/>
    <property type="molecule type" value="Transcribed_RNA"/>
</dbReference>
<dbReference type="PROSITE" id="PS00063">
    <property type="entry name" value="ALDOKETO_REDUCTASE_3"/>
    <property type="match status" value="1"/>
</dbReference>
<gene>
    <name evidence="2" type="ORF">g.20972</name>
</gene>
<dbReference type="AlphaFoldDB" id="A0A1B6E9W6"/>
<reference evidence="2" key="1">
    <citation type="submission" date="2015-12" db="EMBL/GenBank/DDBJ databases">
        <title>De novo transcriptome assembly of four potential Pierce s Disease insect vectors from Arizona vineyards.</title>
        <authorList>
            <person name="Tassone E.E."/>
        </authorList>
    </citation>
    <scope>NUCLEOTIDE SEQUENCE</scope>
</reference>
<dbReference type="InterPro" id="IPR020471">
    <property type="entry name" value="AKR"/>
</dbReference>
<organism evidence="2">
    <name type="scientific">Clastoptera arizonana</name>
    <name type="common">Arizona spittle bug</name>
    <dbReference type="NCBI Taxonomy" id="38151"/>
    <lineage>
        <taxon>Eukaryota</taxon>
        <taxon>Metazoa</taxon>
        <taxon>Ecdysozoa</taxon>
        <taxon>Arthropoda</taxon>
        <taxon>Hexapoda</taxon>
        <taxon>Insecta</taxon>
        <taxon>Pterygota</taxon>
        <taxon>Neoptera</taxon>
        <taxon>Paraneoptera</taxon>
        <taxon>Hemiptera</taxon>
        <taxon>Auchenorrhyncha</taxon>
        <taxon>Cercopoidea</taxon>
        <taxon>Clastopteridae</taxon>
        <taxon>Clastoptera</taxon>
    </lineage>
</organism>
<dbReference type="InterPro" id="IPR023210">
    <property type="entry name" value="NADP_OxRdtase_dom"/>
</dbReference>
<dbReference type="PANTHER" id="PTHR43827:SF14">
    <property type="entry name" value="NADP-DEPENDENT OXIDOREDUCTASE DOMAIN-CONTAINING PROTEIN"/>
    <property type="match status" value="1"/>
</dbReference>
<evidence type="ECO:0000259" key="1">
    <source>
        <dbReference type="Pfam" id="PF00248"/>
    </source>
</evidence>
<dbReference type="InterPro" id="IPR018170">
    <property type="entry name" value="Aldo/ket_reductase_CS"/>
</dbReference>
<dbReference type="Pfam" id="PF00248">
    <property type="entry name" value="Aldo_ket_red"/>
    <property type="match status" value="1"/>
</dbReference>
<dbReference type="Gene3D" id="3.20.20.100">
    <property type="entry name" value="NADP-dependent oxidoreductase domain"/>
    <property type="match status" value="1"/>
</dbReference>
<dbReference type="PROSITE" id="PS00062">
    <property type="entry name" value="ALDOKETO_REDUCTASE_2"/>
    <property type="match status" value="1"/>
</dbReference>
<accession>A0A1B6E9W6</accession>
<protein>
    <recommendedName>
        <fullName evidence="1">NADP-dependent oxidoreductase domain-containing protein</fullName>
    </recommendedName>
</protein>
<dbReference type="PANTHER" id="PTHR43827">
    <property type="entry name" value="2,5-DIKETO-D-GLUCONIC ACID REDUCTASE"/>
    <property type="match status" value="1"/>
</dbReference>
<dbReference type="InterPro" id="IPR036812">
    <property type="entry name" value="NAD(P)_OxRdtase_dom_sf"/>
</dbReference>
<feature type="domain" description="NADP-dependent oxidoreductase" evidence="1">
    <location>
        <begin position="21"/>
        <end position="177"/>
    </location>
</feature>
<dbReference type="SUPFAM" id="SSF51430">
    <property type="entry name" value="NAD(P)-linked oxidoreductase"/>
    <property type="match status" value="1"/>
</dbReference>
<dbReference type="PRINTS" id="PR00069">
    <property type="entry name" value="ALDKETRDTASE"/>
</dbReference>